<dbReference type="OrthoDB" id="2909100at2759"/>
<accession>A0A8H6YX06</accession>
<feature type="region of interest" description="Disordered" evidence="1">
    <location>
        <begin position="1"/>
        <end position="25"/>
    </location>
</feature>
<dbReference type="Proteomes" id="UP000623467">
    <property type="component" value="Unassembled WGS sequence"/>
</dbReference>
<evidence type="ECO:0000313" key="2">
    <source>
        <dbReference type="EMBL" id="KAF7366472.1"/>
    </source>
</evidence>
<evidence type="ECO:0000256" key="1">
    <source>
        <dbReference type="SAM" id="MobiDB-lite"/>
    </source>
</evidence>
<dbReference type="AlphaFoldDB" id="A0A8H6YX06"/>
<gene>
    <name evidence="2" type="ORF">MSAN_00904200</name>
</gene>
<keyword evidence="3" id="KW-1185">Reference proteome</keyword>
<reference evidence="2" key="1">
    <citation type="submission" date="2020-05" db="EMBL/GenBank/DDBJ databases">
        <title>Mycena genomes resolve the evolution of fungal bioluminescence.</title>
        <authorList>
            <person name="Tsai I.J."/>
        </authorList>
    </citation>
    <scope>NUCLEOTIDE SEQUENCE</scope>
    <source>
        <strain evidence="2">160909Yilan</strain>
    </source>
</reference>
<dbReference type="EMBL" id="JACAZH010000006">
    <property type="protein sequence ID" value="KAF7366472.1"/>
    <property type="molecule type" value="Genomic_DNA"/>
</dbReference>
<organism evidence="2 3">
    <name type="scientific">Mycena sanguinolenta</name>
    <dbReference type="NCBI Taxonomy" id="230812"/>
    <lineage>
        <taxon>Eukaryota</taxon>
        <taxon>Fungi</taxon>
        <taxon>Dikarya</taxon>
        <taxon>Basidiomycota</taxon>
        <taxon>Agaricomycotina</taxon>
        <taxon>Agaricomycetes</taxon>
        <taxon>Agaricomycetidae</taxon>
        <taxon>Agaricales</taxon>
        <taxon>Marasmiineae</taxon>
        <taxon>Mycenaceae</taxon>
        <taxon>Mycena</taxon>
    </lineage>
</organism>
<proteinExistence type="predicted"/>
<protein>
    <submittedName>
        <fullName evidence="2">Uncharacterized protein</fullName>
    </submittedName>
</protein>
<comment type="caution">
    <text evidence="2">The sequence shown here is derived from an EMBL/GenBank/DDBJ whole genome shotgun (WGS) entry which is preliminary data.</text>
</comment>
<sequence length="195" mass="22642">MSLQSSQNLGIAKYNDHRKKSDKEYNDESMRMIAEAYPDLQEEQHREILQHTLERQSPMEAEHHFGVLLKASKMNTVFGAKVPPATRMDDLKSFDFDIHRVFYHPTYPADCPNPGLFTWNFYIGKRGEGVESIDQDAEKTYRIQLLDFGRWGPCKILNVLPGTRVRMLGSDSRFRQLVFPPNPYEISDFVHHLPA</sequence>
<name>A0A8H6YX06_9AGAR</name>
<evidence type="ECO:0000313" key="3">
    <source>
        <dbReference type="Proteomes" id="UP000623467"/>
    </source>
</evidence>